<keyword evidence="7" id="KW-0418">Kinase</keyword>
<dbReference type="InterPro" id="IPR004358">
    <property type="entry name" value="Sig_transdc_His_kin-like_C"/>
</dbReference>
<evidence type="ECO:0000256" key="12">
    <source>
        <dbReference type="SAM" id="Phobius"/>
    </source>
</evidence>
<evidence type="ECO:0000256" key="11">
    <source>
        <dbReference type="SAM" id="MobiDB-lite"/>
    </source>
</evidence>
<evidence type="ECO:0000256" key="10">
    <source>
        <dbReference type="ARBA" id="ARBA00023136"/>
    </source>
</evidence>
<dbReference type="EMBL" id="NWVD01000008">
    <property type="protein sequence ID" value="PCG08135.1"/>
    <property type="molecule type" value="Genomic_DNA"/>
</dbReference>
<evidence type="ECO:0000313" key="17">
    <source>
        <dbReference type="Proteomes" id="UP000218784"/>
    </source>
</evidence>
<dbReference type="EC" id="2.7.13.3" evidence="3"/>
<sequence>MLALSAGATLLALACAAWVMADTLERFVTRGVDQRLDAQLAVLASAVGDDGAVDSARLGERLAVLEDGPGWRWRIDGPRGRVGSADFPRLEPIHPPGPPPPPDAPPPPGAGRGPRPQQGVDADGPIHARQATIATAAGTVTLTAAAPARVIAQPIRAALFPLLSVIAALAAIFAVAAFVQWRWVLRPVLALRDQVAAIRHGVREQVDEDQPDELRPLAAELNALAAEGAAALAAARGSAANLAHALKTPVATLALTLPPDGAAAAQLARIEGVIRHHLARARTAAIARRARTDLSVTVADVAGAIGALHRHAAIAVDVPAGLIVAVDAHDLAEIVGNVMDNAARHAAGRVAMSAAARDDAVLLTIADDGPGIAAELREQAMAPGIRLDEGPSGDGFGLAIVRELLTLCGGRMALGEAPGGGLSVAIALPHAAG</sequence>
<evidence type="ECO:0000256" key="2">
    <source>
        <dbReference type="ARBA" id="ARBA00004370"/>
    </source>
</evidence>
<evidence type="ECO:0000256" key="9">
    <source>
        <dbReference type="ARBA" id="ARBA00023012"/>
    </source>
</evidence>
<evidence type="ECO:0000256" key="8">
    <source>
        <dbReference type="ARBA" id="ARBA00022989"/>
    </source>
</evidence>
<dbReference type="PANTHER" id="PTHR45436">
    <property type="entry name" value="SENSOR HISTIDINE KINASE YKOH"/>
    <property type="match status" value="1"/>
</dbReference>
<dbReference type="Gene3D" id="1.10.287.130">
    <property type="match status" value="1"/>
</dbReference>
<dbReference type="InterPro" id="IPR005467">
    <property type="entry name" value="His_kinase_dom"/>
</dbReference>
<dbReference type="InterPro" id="IPR050428">
    <property type="entry name" value="TCS_sensor_his_kinase"/>
</dbReference>
<dbReference type="PROSITE" id="PS50885">
    <property type="entry name" value="HAMP"/>
    <property type="match status" value="1"/>
</dbReference>
<dbReference type="Pfam" id="PF00672">
    <property type="entry name" value="HAMP"/>
    <property type="match status" value="1"/>
</dbReference>
<dbReference type="InterPro" id="IPR003660">
    <property type="entry name" value="HAMP_dom"/>
</dbReference>
<keyword evidence="8 12" id="KW-1133">Transmembrane helix</keyword>
<feature type="region of interest" description="Disordered" evidence="11">
    <location>
        <begin position="84"/>
        <end position="123"/>
    </location>
</feature>
<comment type="caution">
    <text evidence="16">The sequence shown here is derived from an EMBL/GenBank/DDBJ whole genome shotgun (WGS) entry which is preliminary data.</text>
</comment>
<keyword evidence="13" id="KW-0732">Signal</keyword>
<dbReference type="SMART" id="SM00387">
    <property type="entry name" value="HATPase_c"/>
    <property type="match status" value="1"/>
</dbReference>
<keyword evidence="4" id="KW-0597">Phosphoprotein</keyword>
<accession>A0A2A4HWS6</accession>
<feature type="chain" id="PRO_5012246510" description="histidine kinase" evidence="13">
    <location>
        <begin position="22"/>
        <end position="433"/>
    </location>
</feature>
<dbReference type="GO" id="GO:0004673">
    <property type="term" value="F:protein histidine kinase activity"/>
    <property type="evidence" value="ECO:0007669"/>
    <property type="project" value="UniProtKB-EC"/>
</dbReference>
<dbReference type="GO" id="GO:0005886">
    <property type="term" value="C:plasma membrane"/>
    <property type="evidence" value="ECO:0007669"/>
    <property type="project" value="TreeGrafter"/>
</dbReference>
<feature type="compositionally biased region" description="Pro residues" evidence="11">
    <location>
        <begin position="93"/>
        <end position="109"/>
    </location>
</feature>
<gene>
    <name evidence="16" type="ORF">COA17_15180</name>
</gene>
<dbReference type="SUPFAM" id="SSF55874">
    <property type="entry name" value="ATPase domain of HSP90 chaperone/DNA topoisomerase II/histidine kinase"/>
    <property type="match status" value="1"/>
</dbReference>
<keyword evidence="16" id="KW-0547">Nucleotide-binding</keyword>
<keyword evidence="16" id="KW-0067">ATP-binding</keyword>
<evidence type="ECO:0000259" key="14">
    <source>
        <dbReference type="PROSITE" id="PS50109"/>
    </source>
</evidence>
<proteinExistence type="predicted"/>
<evidence type="ECO:0000256" key="6">
    <source>
        <dbReference type="ARBA" id="ARBA00022692"/>
    </source>
</evidence>
<evidence type="ECO:0000256" key="3">
    <source>
        <dbReference type="ARBA" id="ARBA00012438"/>
    </source>
</evidence>
<name>A0A2A4HWS6_9SPHN</name>
<keyword evidence="5" id="KW-0808">Transferase</keyword>
<dbReference type="InterPro" id="IPR036890">
    <property type="entry name" value="HATPase_C_sf"/>
</dbReference>
<dbReference type="GO" id="GO:0000160">
    <property type="term" value="P:phosphorelay signal transduction system"/>
    <property type="evidence" value="ECO:0007669"/>
    <property type="project" value="UniProtKB-KW"/>
</dbReference>
<feature type="signal peptide" evidence="13">
    <location>
        <begin position="1"/>
        <end position="21"/>
    </location>
</feature>
<dbReference type="PANTHER" id="PTHR45436:SF5">
    <property type="entry name" value="SENSOR HISTIDINE KINASE TRCS"/>
    <property type="match status" value="1"/>
</dbReference>
<dbReference type="GO" id="GO:0005524">
    <property type="term" value="F:ATP binding"/>
    <property type="evidence" value="ECO:0007669"/>
    <property type="project" value="UniProtKB-KW"/>
</dbReference>
<feature type="domain" description="HAMP" evidence="15">
    <location>
        <begin position="182"/>
        <end position="233"/>
    </location>
</feature>
<dbReference type="Pfam" id="PF02518">
    <property type="entry name" value="HATPase_c"/>
    <property type="match status" value="1"/>
</dbReference>
<organism evidence="16 17">
    <name type="scientific">Sphingomonas ginsenosidimutans</name>
    <dbReference type="NCBI Taxonomy" id="862134"/>
    <lineage>
        <taxon>Bacteria</taxon>
        <taxon>Pseudomonadati</taxon>
        <taxon>Pseudomonadota</taxon>
        <taxon>Alphaproteobacteria</taxon>
        <taxon>Sphingomonadales</taxon>
        <taxon>Sphingomonadaceae</taxon>
        <taxon>Sphingomonas</taxon>
    </lineage>
</organism>
<comment type="subcellular location">
    <subcellularLocation>
        <location evidence="2">Membrane</location>
    </subcellularLocation>
</comment>
<comment type="catalytic activity">
    <reaction evidence="1">
        <text>ATP + protein L-histidine = ADP + protein N-phospho-L-histidine.</text>
        <dbReference type="EC" id="2.7.13.3"/>
    </reaction>
</comment>
<dbReference type="Proteomes" id="UP000218784">
    <property type="component" value="Unassembled WGS sequence"/>
</dbReference>
<evidence type="ECO:0000256" key="5">
    <source>
        <dbReference type="ARBA" id="ARBA00022679"/>
    </source>
</evidence>
<evidence type="ECO:0000256" key="7">
    <source>
        <dbReference type="ARBA" id="ARBA00022777"/>
    </source>
</evidence>
<evidence type="ECO:0000256" key="4">
    <source>
        <dbReference type="ARBA" id="ARBA00022553"/>
    </source>
</evidence>
<keyword evidence="6 12" id="KW-0812">Transmembrane</keyword>
<keyword evidence="17" id="KW-1185">Reference proteome</keyword>
<dbReference type="Gene3D" id="3.30.565.10">
    <property type="entry name" value="Histidine kinase-like ATPase, C-terminal domain"/>
    <property type="match status" value="1"/>
</dbReference>
<dbReference type="InterPro" id="IPR003594">
    <property type="entry name" value="HATPase_dom"/>
</dbReference>
<keyword evidence="10 12" id="KW-0472">Membrane</keyword>
<dbReference type="AlphaFoldDB" id="A0A2A4HWS6"/>
<feature type="transmembrane region" description="Helical" evidence="12">
    <location>
        <begin position="158"/>
        <end position="179"/>
    </location>
</feature>
<evidence type="ECO:0000259" key="15">
    <source>
        <dbReference type="PROSITE" id="PS50885"/>
    </source>
</evidence>
<dbReference type="PRINTS" id="PR00344">
    <property type="entry name" value="BCTRLSENSOR"/>
</dbReference>
<keyword evidence="9" id="KW-0902">Two-component regulatory system</keyword>
<feature type="domain" description="Histidine kinase" evidence="14">
    <location>
        <begin position="241"/>
        <end position="432"/>
    </location>
</feature>
<protein>
    <recommendedName>
        <fullName evidence="3">histidine kinase</fullName>
        <ecNumber evidence="3">2.7.13.3</ecNumber>
    </recommendedName>
</protein>
<evidence type="ECO:0000256" key="1">
    <source>
        <dbReference type="ARBA" id="ARBA00000085"/>
    </source>
</evidence>
<dbReference type="PROSITE" id="PS50109">
    <property type="entry name" value="HIS_KIN"/>
    <property type="match status" value="1"/>
</dbReference>
<evidence type="ECO:0000313" key="16">
    <source>
        <dbReference type="EMBL" id="PCG08135.1"/>
    </source>
</evidence>
<evidence type="ECO:0000256" key="13">
    <source>
        <dbReference type="SAM" id="SignalP"/>
    </source>
</evidence>
<reference evidence="16 17" key="1">
    <citation type="submission" date="2017-09" db="EMBL/GenBank/DDBJ databases">
        <title>Sphingomonas ginsenosidimutans KACC 14949, whole genome shotgun sequence.</title>
        <authorList>
            <person name="Feng G."/>
            <person name="Zhu H."/>
        </authorList>
    </citation>
    <scope>NUCLEOTIDE SEQUENCE [LARGE SCALE GENOMIC DNA]</scope>
    <source>
        <strain evidence="16 17">KACC 14949</strain>
    </source>
</reference>